<name>A0AAU8DJI1_9ACTN</name>
<feature type="transmembrane region" description="Helical" evidence="2">
    <location>
        <begin position="153"/>
        <end position="180"/>
    </location>
</feature>
<dbReference type="AlphaFoldDB" id="A0AAU8DJI1"/>
<proteinExistence type="predicted"/>
<dbReference type="RefSeq" id="WP_353647455.1">
    <property type="nucleotide sequence ID" value="NZ_CP159218.1"/>
</dbReference>
<sequence>MSAPGSSAVPEGSRADNGVPDRALPTRPFEEPTLLEGEVLDGPAGFGGAGGRAGVFGLFTTLSSLSGGRDVRQLLTTPLRWLAILVLIPSLVSGLLGFAIDSGGGRVLAFVIAVIGVVVAGMLEFRRRAIVGPERVSTTRTTPLTSIPKVSGLLGLVLLSLITMAVAMGFDLLALLLLLFGAW</sequence>
<evidence type="ECO:0000256" key="2">
    <source>
        <dbReference type="SAM" id="Phobius"/>
    </source>
</evidence>
<keyword evidence="2" id="KW-1133">Transmembrane helix</keyword>
<dbReference type="EMBL" id="CP159218">
    <property type="protein sequence ID" value="XCG61839.1"/>
    <property type="molecule type" value="Genomic_DNA"/>
</dbReference>
<keyword evidence="2" id="KW-0472">Membrane</keyword>
<keyword evidence="2" id="KW-0812">Transmembrane</keyword>
<feature type="transmembrane region" description="Helical" evidence="2">
    <location>
        <begin position="106"/>
        <end position="125"/>
    </location>
</feature>
<feature type="transmembrane region" description="Helical" evidence="2">
    <location>
        <begin position="79"/>
        <end position="100"/>
    </location>
</feature>
<evidence type="ECO:0000256" key="1">
    <source>
        <dbReference type="SAM" id="MobiDB-lite"/>
    </source>
</evidence>
<gene>
    <name evidence="3" type="ORF">ABLG96_11115</name>
</gene>
<feature type="region of interest" description="Disordered" evidence="1">
    <location>
        <begin position="1"/>
        <end position="27"/>
    </location>
</feature>
<evidence type="ECO:0000313" key="3">
    <source>
        <dbReference type="EMBL" id="XCG61839.1"/>
    </source>
</evidence>
<organism evidence="3">
    <name type="scientific">Nakamurella sp. A5-74</name>
    <dbReference type="NCBI Taxonomy" id="3158264"/>
    <lineage>
        <taxon>Bacteria</taxon>
        <taxon>Bacillati</taxon>
        <taxon>Actinomycetota</taxon>
        <taxon>Actinomycetes</taxon>
        <taxon>Nakamurellales</taxon>
        <taxon>Nakamurellaceae</taxon>
        <taxon>Nakamurella</taxon>
    </lineage>
</organism>
<accession>A0AAU8DJI1</accession>
<protein>
    <submittedName>
        <fullName evidence="3">Uncharacterized protein</fullName>
    </submittedName>
</protein>
<reference evidence="3" key="1">
    <citation type="submission" date="2024-05" db="EMBL/GenBank/DDBJ databases">
        <authorList>
            <person name="Cai S.Y."/>
            <person name="Jin L.M."/>
            <person name="Li H.R."/>
        </authorList>
    </citation>
    <scope>NUCLEOTIDE SEQUENCE</scope>
    <source>
        <strain evidence="3">A5-74</strain>
    </source>
</reference>